<keyword evidence="1" id="KW-1133">Transmembrane helix</keyword>
<keyword evidence="1" id="KW-0812">Transmembrane</keyword>
<dbReference type="InterPro" id="IPR009936">
    <property type="entry name" value="DUF1468"/>
</dbReference>
<dbReference type="RefSeq" id="WP_084424402.1">
    <property type="nucleotide sequence ID" value="NZ_FWXV01000001.1"/>
</dbReference>
<proteinExistence type="predicted"/>
<evidence type="ECO:0000256" key="1">
    <source>
        <dbReference type="SAM" id="Phobius"/>
    </source>
</evidence>
<organism evidence="3 4">
    <name type="scientific">Kibdelosporangium aridum</name>
    <dbReference type="NCBI Taxonomy" id="2030"/>
    <lineage>
        <taxon>Bacteria</taxon>
        <taxon>Bacillati</taxon>
        <taxon>Actinomycetota</taxon>
        <taxon>Actinomycetes</taxon>
        <taxon>Pseudonocardiales</taxon>
        <taxon>Pseudonocardiaceae</taxon>
        <taxon>Kibdelosporangium</taxon>
    </lineage>
</organism>
<keyword evidence="1" id="KW-0472">Membrane</keyword>
<feature type="transmembrane region" description="Helical" evidence="1">
    <location>
        <begin position="36"/>
        <end position="54"/>
    </location>
</feature>
<evidence type="ECO:0000259" key="2">
    <source>
        <dbReference type="Pfam" id="PF07331"/>
    </source>
</evidence>
<feature type="transmembrane region" description="Helical" evidence="1">
    <location>
        <begin position="109"/>
        <end position="133"/>
    </location>
</feature>
<dbReference type="AlphaFoldDB" id="A0A1W2A7K4"/>
<dbReference type="Proteomes" id="UP000192674">
    <property type="component" value="Unassembled WGS sequence"/>
</dbReference>
<protein>
    <submittedName>
        <fullName evidence="3">Tripartite tricarboxylate transporter TctB family protein</fullName>
    </submittedName>
</protein>
<keyword evidence="4" id="KW-1185">Reference proteome</keyword>
<reference evidence="3 4" key="1">
    <citation type="submission" date="2017-04" db="EMBL/GenBank/DDBJ databases">
        <authorList>
            <person name="Afonso C.L."/>
            <person name="Miller P.J."/>
            <person name="Scott M.A."/>
            <person name="Spackman E."/>
            <person name="Goraichik I."/>
            <person name="Dimitrov K.M."/>
            <person name="Suarez D.L."/>
            <person name="Swayne D.E."/>
        </authorList>
    </citation>
    <scope>NUCLEOTIDE SEQUENCE [LARGE SCALE GENOMIC DNA]</scope>
    <source>
        <strain evidence="3 4">DSM 43828</strain>
    </source>
</reference>
<dbReference type="OrthoDB" id="3576735at2"/>
<evidence type="ECO:0000313" key="4">
    <source>
        <dbReference type="Proteomes" id="UP000192674"/>
    </source>
</evidence>
<name>A0A1W2A7K4_KIBAR</name>
<sequence>MTRAAAGIPPILLGLVALWFATDLDFGSLTNPGPGLWPIVVSVVLVIAGVVIIVEARQDTEGLTRGAITVVIAAVSLAVYAYLFELTGFEIPTILLLALWLKAFGRESWLVTGVVSVVATAAAYALFILGLGVPLPHLLVI</sequence>
<dbReference type="EMBL" id="FWXV01000001">
    <property type="protein sequence ID" value="SMC56563.1"/>
    <property type="molecule type" value="Genomic_DNA"/>
</dbReference>
<evidence type="ECO:0000313" key="3">
    <source>
        <dbReference type="EMBL" id="SMC56563.1"/>
    </source>
</evidence>
<gene>
    <name evidence="3" type="ORF">SAMN05661093_00534</name>
</gene>
<feature type="domain" description="DUF1468" evidence="2">
    <location>
        <begin position="11"/>
        <end position="136"/>
    </location>
</feature>
<feature type="transmembrane region" description="Helical" evidence="1">
    <location>
        <begin position="66"/>
        <end position="89"/>
    </location>
</feature>
<accession>A0A1W2A7K4</accession>
<dbReference type="Pfam" id="PF07331">
    <property type="entry name" value="TctB"/>
    <property type="match status" value="1"/>
</dbReference>